<evidence type="ECO:0000259" key="1">
    <source>
        <dbReference type="Pfam" id="PF01609"/>
    </source>
</evidence>
<dbReference type="EMBL" id="WNKY01000021">
    <property type="protein sequence ID" value="MTV39622.1"/>
    <property type="molecule type" value="Genomic_DNA"/>
</dbReference>
<evidence type="ECO:0000313" key="2">
    <source>
        <dbReference type="EMBL" id="MTV39622.1"/>
    </source>
</evidence>
<name>A0A6L6PKY4_9BURK</name>
<dbReference type="SUPFAM" id="SSF53098">
    <property type="entry name" value="Ribonuclease H-like"/>
    <property type="match status" value="1"/>
</dbReference>
<dbReference type="RefSeq" id="WP_155465393.1">
    <property type="nucleotide sequence ID" value="NZ_WNKY01000021.1"/>
</dbReference>
<accession>A0A6L6PKY4</accession>
<comment type="caution">
    <text evidence="2">The sequence shown here is derived from an EMBL/GenBank/DDBJ whole genome shotgun (WGS) entry which is preliminary data.</text>
</comment>
<dbReference type="GO" id="GO:0006313">
    <property type="term" value="P:DNA transposition"/>
    <property type="evidence" value="ECO:0007669"/>
    <property type="project" value="InterPro"/>
</dbReference>
<organism evidence="2 3">
    <name type="scientific">Duganella radicis</name>
    <dbReference type="NCBI Taxonomy" id="551988"/>
    <lineage>
        <taxon>Bacteria</taxon>
        <taxon>Pseudomonadati</taxon>
        <taxon>Pseudomonadota</taxon>
        <taxon>Betaproteobacteria</taxon>
        <taxon>Burkholderiales</taxon>
        <taxon>Oxalobacteraceae</taxon>
        <taxon>Telluria group</taxon>
        <taxon>Duganella</taxon>
    </lineage>
</organism>
<gene>
    <name evidence="2" type="ORF">GM676_18840</name>
</gene>
<proteinExistence type="predicted"/>
<sequence>KTPGGRRRNHYDKQLRRVTVARPGAAPLVFATNDLQSTALEIAQRYKERWGIELFFKWLKQHLKIKRFLGRSENAVRIQVLTALISYLLVELHRQQSSSKQSMWECLCVVRATLFQRVETEMSAYRRRRQDRATIAHLQPSLF</sequence>
<dbReference type="InterPro" id="IPR012337">
    <property type="entry name" value="RNaseH-like_sf"/>
</dbReference>
<dbReference type="AlphaFoldDB" id="A0A6L6PKY4"/>
<dbReference type="GO" id="GO:0003677">
    <property type="term" value="F:DNA binding"/>
    <property type="evidence" value="ECO:0007669"/>
    <property type="project" value="InterPro"/>
</dbReference>
<reference evidence="2 3" key="1">
    <citation type="submission" date="2019-11" db="EMBL/GenBank/DDBJ databases">
        <title>Type strains purchased from KCTC, JCM and DSMZ.</title>
        <authorList>
            <person name="Lu H."/>
        </authorList>
    </citation>
    <scope>NUCLEOTIDE SEQUENCE [LARGE SCALE GENOMIC DNA]</scope>
    <source>
        <strain evidence="2 3">KCTC 22382</strain>
    </source>
</reference>
<dbReference type="PANTHER" id="PTHR33258">
    <property type="entry name" value="TRANSPOSASE INSL FOR INSERTION SEQUENCE ELEMENT IS186A-RELATED"/>
    <property type="match status" value="1"/>
</dbReference>
<dbReference type="PANTHER" id="PTHR33258:SF1">
    <property type="entry name" value="TRANSPOSASE INSL FOR INSERTION SEQUENCE ELEMENT IS186A-RELATED"/>
    <property type="match status" value="1"/>
</dbReference>
<keyword evidence="3" id="KW-1185">Reference proteome</keyword>
<dbReference type="Pfam" id="PF01609">
    <property type="entry name" value="DDE_Tnp_1"/>
    <property type="match status" value="1"/>
</dbReference>
<dbReference type="Proteomes" id="UP000475582">
    <property type="component" value="Unassembled WGS sequence"/>
</dbReference>
<dbReference type="GO" id="GO:0004803">
    <property type="term" value="F:transposase activity"/>
    <property type="evidence" value="ECO:0007669"/>
    <property type="project" value="InterPro"/>
</dbReference>
<feature type="domain" description="Transposase IS4-like" evidence="1">
    <location>
        <begin position="8"/>
        <end position="89"/>
    </location>
</feature>
<evidence type="ECO:0000313" key="3">
    <source>
        <dbReference type="Proteomes" id="UP000475582"/>
    </source>
</evidence>
<dbReference type="OrthoDB" id="9796012at2"/>
<feature type="non-terminal residue" evidence="2">
    <location>
        <position position="1"/>
    </location>
</feature>
<protein>
    <submittedName>
        <fullName evidence="2">Transposase</fullName>
    </submittedName>
</protein>
<dbReference type="InterPro" id="IPR002559">
    <property type="entry name" value="Transposase_11"/>
</dbReference>
<dbReference type="Gene3D" id="3.90.350.10">
    <property type="entry name" value="Transposase Inhibitor Protein From Tn5, Chain A, domain 1"/>
    <property type="match status" value="1"/>
</dbReference>